<dbReference type="PANTHER" id="PTHR31318">
    <property type="entry name" value="EXPRESSED PROTEIN-RELATED"/>
    <property type="match status" value="1"/>
</dbReference>
<organism evidence="4 5">
    <name type="scientific">Tieghemostelium lacteum</name>
    <name type="common">Slime mold</name>
    <name type="synonym">Dictyostelium lacteum</name>
    <dbReference type="NCBI Taxonomy" id="361077"/>
    <lineage>
        <taxon>Eukaryota</taxon>
        <taxon>Amoebozoa</taxon>
        <taxon>Evosea</taxon>
        <taxon>Eumycetozoa</taxon>
        <taxon>Dictyostelia</taxon>
        <taxon>Dictyosteliales</taxon>
        <taxon>Raperosteliaceae</taxon>
        <taxon>Tieghemostelium</taxon>
    </lineage>
</organism>
<accession>A0A151ZHX8</accession>
<dbReference type="OMA" id="NDARYMI"/>
<dbReference type="SUPFAM" id="SSF51126">
    <property type="entry name" value="Pectin lyase-like"/>
    <property type="match status" value="1"/>
</dbReference>
<dbReference type="AlphaFoldDB" id="A0A151ZHX8"/>
<dbReference type="InParanoid" id="A0A151ZHX8"/>
<evidence type="ECO:0000256" key="3">
    <source>
        <dbReference type="SAM" id="SignalP"/>
    </source>
</evidence>
<evidence type="ECO:0000256" key="1">
    <source>
        <dbReference type="SAM" id="MobiDB-lite"/>
    </source>
</evidence>
<feature type="transmembrane region" description="Helical" evidence="2">
    <location>
        <begin position="489"/>
        <end position="513"/>
    </location>
</feature>
<feature type="compositionally biased region" description="Low complexity" evidence="1">
    <location>
        <begin position="464"/>
        <end position="474"/>
    </location>
</feature>
<evidence type="ECO:0000313" key="4">
    <source>
        <dbReference type="EMBL" id="KYQ93576.1"/>
    </source>
</evidence>
<feature type="region of interest" description="Disordered" evidence="1">
    <location>
        <begin position="464"/>
        <end position="483"/>
    </location>
</feature>
<name>A0A151ZHX8_TIELA</name>
<keyword evidence="2" id="KW-0472">Membrane</keyword>
<evidence type="ECO:0000256" key="2">
    <source>
        <dbReference type="SAM" id="Phobius"/>
    </source>
</evidence>
<protein>
    <submittedName>
        <fullName evidence="4">Pol protein</fullName>
    </submittedName>
</protein>
<feature type="signal peptide" evidence="3">
    <location>
        <begin position="1"/>
        <end position="20"/>
    </location>
</feature>
<keyword evidence="2" id="KW-0812">Transmembrane</keyword>
<feature type="chain" id="PRO_5007593410" evidence="3">
    <location>
        <begin position="21"/>
        <end position="524"/>
    </location>
</feature>
<reference evidence="4 5" key="1">
    <citation type="submission" date="2015-12" db="EMBL/GenBank/DDBJ databases">
        <title>Dictyostelia acquired genes for synthesis and detection of signals that induce cell-type specialization by lateral gene transfer from prokaryotes.</title>
        <authorList>
            <person name="Gloeckner G."/>
            <person name="Schaap P."/>
        </authorList>
    </citation>
    <scope>NUCLEOTIDE SEQUENCE [LARGE SCALE GENOMIC DNA]</scope>
    <source>
        <strain evidence="4 5">TK</strain>
    </source>
</reference>
<keyword evidence="2" id="KW-1133">Transmembrane helix</keyword>
<sequence length="524" mass="56879">MIKLTVIFILVVIWLQIAFSQQQQQQCIIFINNISSNNNETCGNSTTNACDSLHSAIQACDYQQLTLNMVFNFANGSYPIASGYAYPLYNQVLTLNGVSNETIFDFTGSTTNILEIIEPPNGNFGDTTELIITNVQMTNLQTSFLQTNTYQSHLTVTLTNVTFNHVNFALNALSALSIIATAPQGQTENDVTPVNLNLQNCEFSYLSSEKQKQGIAINAENVNIAISHCLFANNTGSNSIIFTMEGTIEIDNTQFIGNQISSMGVLTVVNQVTANQSISSTTFDNNSLWGNSSGYSIASIVIFDSTLNIIDCEFTNNIITSIWDSNLGLETTSVTVSNSKFIGNQVLNGVIYAGYRSSYVLDNSLFQSNVVTKSSVVVAEVSKSINSQSSKYLNNQGIIFILTSSLLELFNNTATDNGDYEIISCQGKSNIQVDTGNIFDTLALINCQEGSNCQINTNSIGLSCPKSTSSSKESSSTDDSKSKKPSKTAIILISVLSGIALLAIITIGLVYLFKFHKKSSYQPI</sequence>
<keyword evidence="5" id="KW-1185">Reference proteome</keyword>
<dbReference type="Proteomes" id="UP000076078">
    <property type="component" value="Unassembled WGS sequence"/>
</dbReference>
<proteinExistence type="predicted"/>
<comment type="caution">
    <text evidence="4">The sequence shown here is derived from an EMBL/GenBank/DDBJ whole genome shotgun (WGS) entry which is preliminary data.</text>
</comment>
<evidence type="ECO:0000313" key="5">
    <source>
        <dbReference type="Proteomes" id="UP000076078"/>
    </source>
</evidence>
<dbReference type="EMBL" id="LODT01000025">
    <property type="protein sequence ID" value="KYQ93576.1"/>
    <property type="molecule type" value="Genomic_DNA"/>
</dbReference>
<keyword evidence="3" id="KW-0732">Signal</keyword>
<gene>
    <name evidence="4" type="ORF">DLAC_04947</name>
</gene>
<dbReference type="InterPro" id="IPR011050">
    <property type="entry name" value="Pectin_lyase_fold/virulence"/>
</dbReference>